<organism evidence="1 2">
    <name type="scientific">Shewanella amazonensis (strain ATCC BAA-1098 / SB2B)</name>
    <dbReference type="NCBI Taxonomy" id="326297"/>
    <lineage>
        <taxon>Bacteria</taxon>
        <taxon>Pseudomonadati</taxon>
        <taxon>Pseudomonadota</taxon>
        <taxon>Gammaproteobacteria</taxon>
        <taxon>Alteromonadales</taxon>
        <taxon>Shewanellaceae</taxon>
        <taxon>Shewanella</taxon>
    </lineage>
</organism>
<name>A1SB09_SHEAM</name>
<dbReference type="KEGG" id="saz:Sama_3363"/>
<keyword evidence="2" id="KW-1185">Reference proteome</keyword>
<sequence>MALTSLSKEMTMGTTNPQQAPRRLANLKAVMVLSTTVSVVVAGLIFQSEAGDQSATACVCSPNTSYNNSLPASHPNNRCATQSQDLSWKSWLTGSSRTTQFHFLDLLELLHGHNSQPAESPAANQR</sequence>
<dbReference type="EMBL" id="CP000507">
    <property type="protein sequence ID" value="ABM01566.1"/>
    <property type="molecule type" value="Genomic_DNA"/>
</dbReference>
<evidence type="ECO:0000313" key="1">
    <source>
        <dbReference type="EMBL" id="ABM01566.1"/>
    </source>
</evidence>
<accession>A1SB09</accession>
<proteinExistence type="predicted"/>
<gene>
    <name evidence="1" type="ordered locus">Sama_3363</name>
</gene>
<dbReference type="Proteomes" id="UP000009175">
    <property type="component" value="Chromosome"/>
</dbReference>
<dbReference type="AlphaFoldDB" id="A1SB09"/>
<protein>
    <submittedName>
        <fullName evidence="1">Uncharacterized protein</fullName>
    </submittedName>
</protein>
<dbReference type="STRING" id="326297.Sama_3363"/>
<reference evidence="1 2" key="1">
    <citation type="submission" date="2006-12" db="EMBL/GenBank/DDBJ databases">
        <title>Complete sequence of Shewanella amazonensis SB2B.</title>
        <authorList>
            <consortium name="US DOE Joint Genome Institute"/>
            <person name="Copeland A."/>
            <person name="Lucas S."/>
            <person name="Lapidus A."/>
            <person name="Barry K."/>
            <person name="Detter J.C."/>
            <person name="Glavina del Rio T."/>
            <person name="Hammon N."/>
            <person name="Israni S."/>
            <person name="Dalin E."/>
            <person name="Tice H."/>
            <person name="Pitluck S."/>
            <person name="Munk A.C."/>
            <person name="Brettin T."/>
            <person name="Bruce D."/>
            <person name="Han C."/>
            <person name="Tapia R."/>
            <person name="Gilna P."/>
            <person name="Schmutz J."/>
            <person name="Larimer F."/>
            <person name="Land M."/>
            <person name="Hauser L."/>
            <person name="Kyrpides N."/>
            <person name="Mikhailova N."/>
            <person name="Fredrickson J."/>
            <person name="Richardson P."/>
        </authorList>
    </citation>
    <scope>NUCLEOTIDE SEQUENCE [LARGE SCALE GENOMIC DNA]</scope>
    <source>
        <strain evidence="2">ATCC BAA-1098 / SB2B</strain>
    </source>
</reference>
<dbReference type="HOGENOM" id="CLU_162053_0_0_6"/>
<evidence type="ECO:0000313" key="2">
    <source>
        <dbReference type="Proteomes" id="UP000009175"/>
    </source>
</evidence>
<dbReference type="eggNOG" id="ENOG5033BGP">
    <property type="taxonomic scope" value="Bacteria"/>
</dbReference>